<dbReference type="EMBL" id="FUEG01000001">
    <property type="protein sequence ID" value="SJK98971.1"/>
    <property type="molecule type" value="Genomic_DNA"/>
</dbReference>
<sequence length="129" mass="14304">MAHIYRALMLKRKGTASWAHFLTTASRKRRRGDVLHSTFRYVCLSDVIRHGRPAAISATSSRPKKFYPVRFHRVLAARLPSERFLLPSHLVADEAGPLSNVKALQQCSLNVGPSSKATLPIPLSPSISC</sequence>
<proteinExistence type="predicted"/>
<dbReference type="AlphaFoldDB" id="A0A284QRF1"/>
<organism evidence="1 2">
    <name type="scientific">Armillaria ostoyae</name>
    <name type="common">Armillaria root rot fungus</name>
    <dbReference type="NCBI Taxonomy" id="47428"/>
    <lineage>
        <taxon>Eukaryota</taxon>
        <taxon>Fungi</taxon>
        <taxon>Dikarya</taxon>
        <taxon>Basidiomycota</taxon>
        <taxon>Agaricomycotina</taxon>
        <taxon>Agaricomycetes</taxon>
        <taxon>Agaricomycetidae</taxon>
        <taxon>Agaricales</taxon>
        <taxon>Marasmiineae</taxon>
        <taxon>Physalacriaceae</taxon>
        <taxon>Armillaria</taxon>
    </lineage>
</organism>
<protein>
    <submittedName>
        <fullName evidence="1">Uncharacterized protein</fullName>
    </submittedName>
</protein>
<reference evidence="2" key="1">
    <citation type="journal article" date="2017" name="Nat. Ecol. Evol.">
        <title>Genome expansion and lineage-specific genetic innovations in the forest pathogenic fungi Armillaria.</title>
        <authorList>
            <person name="Sipos G."/>
            <person name="Prasanna A.N."/>
            <person name="Walter M.C."/>
            <person name="O'Connor E."/>
            <person name="Balint B."/>
            <person name="Krizsan K."/>
            <person name="Kiss B."/>
            <person name="Hess J."/>
            <person name="Varga T."/>
            <person name="Slot J."/>
            <person name="Riley R."/>
            <person name="Boka B."/>
            <person name="Rigling D."/>
            <person name="Barry K."/>
            <person name="Lee J."/>
            <person name="Mihaltcheva S."/>
            <person name="LaButti K."/>
            <person name="Lipzen A."/>
            <person name="Waldron R."/>
            <person name="Moloney N.M."/>
            <person name="Sperisen C."/>
            <person name="Kredics L."/>
            <person name="Vagvoelgyi C."/>
            <person name="Patrignani A."/>
            <person name="Fitzpatrick D."/>
            <person name="Nagy I."/>
            <person name="Doyle S."/>
            <person name="Anderson J.B."/>
            <person name="Grigoriev I.V."/>
            <person name="Gueldener U."/>
            <person name="Muensterkoetter M."/>
            <person name="Nagy L.G."/>
        </authorList>
    </citation>
    <scope>NUCLEOTIDE SEQUENCE [LARGE SCALE GENOMIC DNA]</scope>
    <source>
        <strain evidence="2">C18/9</strain>
    </source>
</reference>
<evidence type="ECO:0000313" key="1">
    <source>
        <dbReference type="EMBL" id="SJK98971.1"/>
    </source>
</evidence>
<evidence type="ECO:0000313" key="2">
    <source>
        <dbReference type="Proteomes" id="UP000219338"/>
    </source>
</evidence>
<name>A0A284QRF1_ARMOS</name>
<dbReference type="Proteomes" id="UP000219338">
    <property type="component" value="Unassembled WGS sequence"/>
</dbReference>
<keyword evidence="2" id="KW-1185">Reference proteome</keyword>
<accession>A0A284QRF1</accession>
<gene>
    <name evidence="1" type="ORF">ARMOST_02250</name>
</gene>